<gene>
    <name evidence="1" type="ORF">CEXT_448801</name>
</gene>
<dbReference type="EMBL" id="BPLR01014176">
    <property type="protein sequence ID" value="GIY66939.1"/>
    <property type="molecule type" value="Genomic_DNA"/>
</dbReference>
<reference evidence="1 2" key="1">
    <citation type="submission" date="2021-06" db="EMBL/GenBank/DDBJ databases">
        <title>Caerostris extrusa draft genome.</title>
        <authorList>
            <person name="Kono N."/>
            <person name="Arakawa K."/>
        </authorList>
    </citation>
    <scope>NUCLEOTIDE SEQUENCE [LARGE SCALE GENOMIC DNA]</scope>
</reference>
<keyword evidence="2" id="KW-1185">Reference proteome</keyword>
<proteinExistence type="predicted"/>
<evidence type="ECO:0000313" key="1">
    <source>
        <dbReference type="EMBL" id="GIY66939.1"/>
    </source>
</evidence>
<protein>
    <submittedName>
        <fullName evidence="1">Uncharacterized protein</fullName>
    </submittedName>
</protein>
<comment type="caution">
    <text evidence="1">The sequence shown here is derived from an EMBL/GenBank/DDBJ whole genome shotgun (WGS) entry which is preliminary data.</text>
</comment>
<dbReference type="AlphaFoldDB" id="A0AAV4VA97"/>
<accession>A0AAV4VA97</accession>
<name>A0AAV4VA97_CAEEX</name>
<sequence>MNLKRGVAFITPKSRNSAELYICTLVRAVHKGIDVGRYLQADVAMNSTESQPTDFSVERIMSKDFESKVSKKALRIISRKTS</sequence>
<evidence type="ECO:0000313" key="2">
    <source>
        <dbReference type="Proteomes" id="UP001054945"/>
    </source>
</evidence>
<organism evidence="1 2">
    <name type="scientific">Caerostris extrusa</name>
    <name type="common">Bark spider</name>
    <name type="synonym">Caerostris bankana</name>
    <dbReference type="NCBI Taxonomy" id="172846"/>
    <lineage>
        <taxon>Eukaryota</taxon>
        <taxon>Metazoa</taxon>
        <taxon>Ecdysozoa</taxon>
        <taxon>Arthropoda</taxon>
        <taxon>Chelicerata</taxon>
        <taxon>Arachnida</taxon>
        <taxon>Araneae</taxon>
        <taxon>Araneomorphae</taxon>
        <taxon>Entelegynae</taxon>
        <taxon>Araneoidea</taxon>
        <taxon>Araneidae</taxon>
        <taxon>Caerostris</taxon>
    </lineage>
</organism>
<dbReference type="Proteomes" id="UP001054945">
    <property type="component" value="Unassembled WGS sequence"/>
</dbReference>